<dbReference type="RefSeq" id="WP_042535564.1">
    <property type="nucleotide sequence ID" value="NZ_CAXOIH010000019.1"/>
</dbReference>
<evidence type="ECO:0000256" key="1">
    <source>
        <dbReference type="SAM" id="Phobius"/>
    </source>
</evidence>
<evidence type="ECO:0000313" key="3">
    <source>
        <dbReference type="Proteomes" id="UP000040453"/>
    </source>
</evidence>
<dbReference type="AlphaFoldDB" id="A0A0A1MGR7"/>
<organism evidence="2 3">
    <name type="scientific">Oceanobacillus oncorhynchi</name>
    <dbReference type="NCBI Taxonomy" id="545501"/>
    <lineage>
        <taxon>Bacteria</taxon>
        <taxon>Bacillati</taxon>
        <taxon>Bacillota</taxon>
        <taxon>Bacilli</taxon>
        <taxon>Bacillales</taxon>
        <taxon>Bacillaceae</taxon>
        <taxon>Oceanobacillus</taxon>
    </lineage>
</organism>
<dbReference type="EMBL" id="CDGG01000001">
    <property type="protein sequence ID" value="CEI84615.1"/>
    <property type="molecule type" value="Genomic_DNA"/>
</dbReference>
<keyword evidence="1" id="KW-1133">Transmembrane helix</keyword>
<dbReference type="OrthoDB" id="9812136at2"/>
<dbReference type="InterPro" id="IPR007211">
    <property type="entry name" value="DUF378"/>
</dbReference>
<dbReference type="STRING" id="545501.BN997_04569"/>
<accession>A0A0A1MGR7</accession>
<keyword evidence="1" id="KW-0472">Membrane</keyword>
<gene>
    <name evidence="2" type="ORF">BN997_04569</name>
</gene>
<feature type="transmembrane region" description="Helical" evidence="1">
    <location>
        <begin position="6"/>
        <end position="27"/>
    </location>
</feature>
<dbReference type="Proteomes" id="UP000040453">
    <property type="component" value="Unassembled WGS sequence"/>
</dbReference>
<keyword evidence="1" id="KW-0812">Transmembrane</keyword>
<keyword evidence="3" id="KW-1185">Reference proteome</keyword>
<feature type="transmembrane region" description="Helical" evidence="1">
    <location>
        <begin position="39"/>
        <end position="58"/>
    </location>
</feature>
<dbReference type="PANTHER" id="PTHR37304">
    <property type="entry name" value="MEMBRANE PROTEIN-RELATED"/>
    <property type="match status" value="1"/>
</dbReference>
<proteinExistence type="predicted"/>
<reference evidence="2 3" key="1">
    <citation type="submission" date="2014-11" db="EMBL/GenBank/DDBJ databases">
        <authorList>
            <person name="Urmite Genomes Urmite Genomes"/>
        </authorList>
    </citation>
    <scope>NUCLEOTIDE SEQUENCE [LARGE SCALE GENOMIC DNA]</scope>
    <source>
        <strain evidence="2 3">Oc5</strain>
    </source>
</reference>
<evidence type="ECO:0000313" key="2">
    <source>
        <dbReference type="EMBL" id="CEI84615.1"/>
    </source>
</evidence>
<dbReference type="PANTHER" id="PTHR37304:SF1">
    <property type="entry name" value="MEMBRANE PROTEIN"/>
    <property type="match status" value="1"/>
</dbReference>
<name>A0A0A1MGR7_9BACI</name>
<sequence length="95" mass="10379">MKTLHAIAVTLLIIGAINWGLIGFFQFDLVSAIFGGQTAVLSRIIYGLVGISAIYYLTTLFSGVGEPVQDSDHLQTGFQTEFSEEHGIEEEIDDK</sequence>
<dbReference type="Pfam" id="PF04070">
    <property type="entry name" value="DUF378"/>
    <property type="match status" value="1"/>
</dbReference>
<protein>
    <recommendedName>
        <fullName evidence="4">DUF378 domain-containing protein</fullName>
    </recommendedName>
</protein>
<evidence type="ECO:0008006" key="4">
    <source>
        <dbReference type="Google" id="ProtNLM"/>
    </source>
</evidence>